<evidence type="ECO:0000313" key="12">
    <source>
        <dbReference type="Proteomes" id="UP001180453"/>
    </source>
</evidence>
<proteinExistence type="predicted"/>
<evidence type="ECO:0000256" key="8">
    <source>
        <dbReference type="ARBA" id="ARBA00023012"/>
    </source>
</evidence>
<name>A0ABU1YR07_ROSSA</name>
<keyword evidence="9" id="KW-0472">Membrane</keyword>
<keyword evidence="3" id="KW-0597">Phosphoprotein</keyword>
<dbReference type="InterPro" id="IPR011712">
    <property type="entry name" value="Sig_transdc_His_kin_sub3_dim/P"/>
</dbReference>
<keyword evidence="9" id="KW-0812">Transmembrane</keyword>
<dbReference type="EC" id="2.7.13.3" evidence="2"/>
<dbReference type="SMART" id="SM00387">
    <property type="entry name" value="HATPase_c"/>
    <property type="match status" value="1"/>
</dbReference>
<keyword evidence="8" id="KW-0902">Two-component regulatory system</keyword>
<dbReference type="RefSeq" id="WP_310266754.1">
    <property type="nucleotide sequence ID" value="NZ_JAVDXU010000002.1"/>
</dbReference>
<dbReference type="Pfam" id="PF07730">
    <property type="entry name" value="HisKA_3"/>
    <property type="match status" value="1"/>
</dbReference>
<gene>
    <name evidence="11" type="ORF">J2X20_003308</name>
</gene>
<evidence type="ECO:0000256" key="4">
    <source>
        <dbReference type="ARBA" id="ARBA00022679"/>
    </source>
</evidence>
<evidence type="ECO:0000256" key="2">
    <source>
        <dbReference type="ARBA" id="ARBA00012438"/>
    </source>
</evidence>
<comment type="catalytic activity">
    <reaction evidence="1">
        <text>ATP + protein L-histidine = ADP + protein N-phospho-L-histidine.</text>
        <dbReference type="EC" id="2.7.13.3"/>
    </reaction>
</comment>
<reference evidence="11 12" key="1">
    <citation type="submission" date="2023-07" db="EMBL/GenBank/DDBJ databases">
        <title>Sorghum-associated microbial communities from plants grown in Nebraska, USA.</title>
        <authorList>
            <person name="Schachtman D."/>
        </authorList>
    </citation>
    <scope>NUCLEOTIDE SEQUENCE [LARGE SCALE GENOMIC DNA]</scope>
    <source>
        <strain evidence="11 12">BE314</strain>
    </source>
</reference>
<keyword evidence="9" id="KW-1133">Transmembrane helix</keyword>
<keyword evidence="7" id="KW-0067">ATP-binding</keyword>
<keyword evidence="12" id="KW-1185">Reference proteome</keyword>
<evidence type="ECO:0000256" key="9">
    <source>
        <dbReference type="SAM" id="Phobius"/>
    </source>
</evidence>
<dbReference type="InterPro" id="IPR005467">
    <property type="entry name" value="His_kinase_dom"/>
</dbReference>
<dbReference type="Gene3D" id="1.20.5.1930">
    <property type="match status" value="1"/>
</dbReference>
<organism evidence="11 12">
    <name type="scientific">Roseateles saccharophilus</name>
    <name type="common">Pseudomonas saccharophila</name>
    <dbReference type="NCBI Taxonomy" id="304"/>
    <lineage>
        <taxon>Bacteria</taxon>
        <taxon>Pseudomonadati</taxon>
        <taxon>Pseudomonadota</taxon>
        <taxon>Betaproteobacteria</taxon>
        <taxon>Burkholderiales</taxon>
        <taxon>Sphaerotilaceae</taxon>
        <taxon>Roseateles</taxon>
    </lineage>
</organism>
<dbReference type="Gene3D" id="2.60.40.10">
    <property type="entry name" value="Immunoglobulins"/>
    <property type="match status" value="1"/>
</dbReference>
<accession>A0ABU1YR07</accession>
<dbReference type="Gene3D" id="2.130.10.10">
    <property type="entry name" value="YVTN repeat-like/Quinoprotein amine dehydrogenase"/>
    <property type="match status" value="4"/>
</dbReference>
<dbReference type="Gene3D" id="3.30.565.10">
    <property type="entry name" value="Histidine kinase-like ATPase, C-terminal domain"/>
    <property type="match status" value="1"/>
</dbReference>
<protein>
    <recommendedName>
        <fullName evidence="2">histidine kinase</fullName>
        <ecNumber evidence="2">2.7.13.3</ecNumber>
    </recommendedName>
</protein>
<evidence type="ECO:0000256" key="5">
    <source>
        <dbReference type="ARBA" id="ARBA00022741"/>
    </source>
</evidence>
<dbReference type="PANTHER" id="PTHR24421:SF10">
    <property type="entry name" value="NITRATE_NITRITE SENSOR PROTEIN NARQ"/>
    <property type="match status" value="1"/>
</dbReference>
<dbReference type="InterPro" id="IPR036890">
    <property type="entry name" value="HATPase_C_sf"/>
</dbReference>
<dbReference type="InterPro" id="IPR003594">
    <property type="entry name" value="HATPase_dom"/>
</dbReference>
<evidence type="ECO:0000259" key="10">
    <source>
        <dbReference type="PROSITE" id="PS50109"/>
    </source>
</evidence>
<dbReference type="SUPFAM" id="SSF63829">
    <property type="entry name" value="Calcium-dependent phosphotriesterase"/>
    <property type="match status" value="2"/>
</dbReference>
<dbReference type="Proteomes" id="UP001180453">
    <property type="component" value="Unassembled WGS sequence"/>
</dbReference>
<evidence type="ECO:0000256" key="3">
    <source>
        <dbReference type="ARBA" id="ARBA00022553"/>
    </source>
</evidence>
<dbReference type="EMBL" id="JAVDXU010000002">
    <property type="protein sequence ID" value="MDR7270650.1"/>
    <property type="molecule type" value="Genomic_DNA"/>
</dbReference>
<evidence type="ECO:0000256" key="1">
    <source>
        <dbReference type="ARBA" id="ARBA00000085"/>
    </source>
</evidence>
<dbReference type="InterPro" id="IPR015943">
    <property type="entry name" value="WD40/YVTN_repeat-like_dom_sf"/>
</dbReference>
<comment type="caution">
    <text evidence="11">The sequence shown here is derived from an EMBL/GenBank/DDBJ whole genome shotgun (WGS) entry which is preliminary data.</text>
</comment>
<dbReference type="SUPFAM" id="SSF55874">
    <property type="entry name" value="ATPase domain of HSP90 chaperone/DNA topoisomerase II/histidine kinase"/>
    <property type="match status" value="1"/>
</dbReference>
<feature type="domain" description="Histidine kinase" evidence="10">
    <location>
        <begin position="784"/>
        <end position="972"/>
    </location>
</feature>
<dbReference type="GO" id="GO:0016301">
    <property type="term" value="F:kinase activity"/>
    <property type="evidence" value="ECO:0007669"/>
    <property type="project" value="UniProtKB-KW"/>
</dbReference>
<sequence length="972" mass="106732">MLESFEERDGLTGLTSHCLVQDPRAMLWICTESGLFRFDGFRMRREPLPPDAGAWVRGAAVDRRGELWVATERGLFVRHQASGSVAWTPVLQPDGKRLMLRQSHQIDWDEAGTAYVMGEEKRIWVIAPGAAAAPRLVAQPLPQPPPLPPSTGAPWVDPPLRWRGGALWFACGDGLCELRGSQLTTWGKAQGLPADGWATLFLARDGSLWTRSANRLARLAPGAAGFESVSAPPLLGWTHEAALLEDAGGAILVSTDRGVARWNGTAWREWTQDNGLPDTAIRTLFCDAEGSLWLGAGGRGVHRWVGYGRVEHWTRADGLPSNVVQQVFRDASGRVWAATREGVAWFDAASGRFVALPKPAPDGGPFRWDVVLADGDLWWRRGDRLFTVKAGSTVVRLVARDPALINSMTGEGVYYAFGADQVERLVPTPTGLRHERIGPPLPGGRPVAVANDGRSEWFVGQQQVFGMRDGAWAPLLDEQGEPVPAYVDLLSDGEGGLWVVDTNGARHYRVSDGRARRVQHFGPELFDHAAVLFVQSAPGQAVWVGSDRGMFILDGNGRWRHLHHGNGLIWNDVNAGFLLDAQGQAWIATSAGLTRVRPGGSPPSPPTLRVDELEFGSQRFTGAPHAALPWADRHLRLTLGTPSFSAARTLRIEYRLRPDLPWRAAEGSVLDIGALDAGAQVLQVRATGRTPAESGGPVLSLPFEIRPPWWSTTLARLAYAALLLLLWWSSWWWLQRRSRARRRMLEQAVAERTTELEASREALRRLGEHNARGLEDERKRVARELHDELGQQLAALRMEVSVVRSRSRTAGTVEREHLDPFIGRLDQLMATMRTLVSQLRPPALDGGLATALQWLASEFTQVSGVPCSVQVEADLGELPADFAIMVFRIAQESLNNVRRHAKAGQASLRLARDGDHGELTVSDDGIGFDTAHRREGYGVLGMEERARLLGGEVAVESAPGHGCVVRLRFRLP</sequence>
<evidence type="ECO:0000256" key="6">
    <source>
        <dbReference type="ARBA" id="ARBA00022777"/>
    </source>
</evidence>
<dbReference type="InterPro" id="IPR050482">
    <property type="entry name" value="Sensor_HK_TwoCompSys"/>
</dbReference>
<keyword evidence="4" id="KW-0808">Transferase</keyword>
<evidence type="ECO:0000256" key="7">
    <source>
        <dbReference type="ARBA" id="ARBA00022840"/>
    </source>
</evidence>
<dbReference type="PROSITE" id="PS50109">
    <property type="entry name" value="HIS_KIN"/>
    <property type="match status" value="1"/>
</dbReference>
<evidence type="ECO:0000313" key="11">
    <source>
        <dbReference type="EMBL" id="MDR7270650.1"/>
    </source>
</evidence>
<dbReference type="PANTHER" id="PTHR24421">
    <property type="entry name" value="NITRATE/NITRITE SENSOR PROTEIN NARX-RELATED"/>
    <property type="match status" value="1"/>
</dbReference>
<dbReference type="Pfam" id="PF02518">
    <property type="entry name" value="HATPase_c"/>
    <property type="match status" value="1"/>
</dbReference>
<feature type="transmembrane region" description="Helical" evidence="9">
    <location>
        <begin position="709"/>
        <end position="734"/>
    </location>
</feature>
<keyword evidence="5" id="KW-0547">Nucleotide-binding</keyword>
<dbReference type="InterPro" id="IPR013783">
    <property type="entry name" value="Ig-like_fold"/>
</dbReference>
<keyword evidence="6 11" id="KW-0418">Kinase</keyword>
<dbReference type="CDD" id="cd16917">
    <property type="entry name" value="HATPase_UhpB-NarQ-NarX-like"/>
    <property type="match status" value="1"/>
</dbReference>